<evidence type="ECO:0000313" key="4">
    <source>
        <dbReference type="Proteomes" id="UP000224854"/>
    </source>
</evidence>
<gene>
    <name evidence="3" type="ORF">CDD82_7094</name>
</gene>
<evidence type="ECO:0000313" key="3">
    <source>
        <dbReference type="EMBL" id="PHH70465.1"/>
    </source>
</evidence>
<comment type="caution">
    <text evidence="3">The sequence shown here is derived from an EMBL/GenBank/DDBJ whole genome shotgun (WGS) entry which is preliminary data.</text>
</comment>
<name>A0A2C5YLS6_9HYPO</name>
<proteinExistence type="predicted"/>
<keyword evidence="4" id="KW-1185">Reference proteome</keyword>
<feature type="compositionally biased region" description="Low complexity" evidence="1">
    <location>
        <begin position="167"/>
        <end position="185"/>
    </location>
</feature>
<feature type="signal peptide" evidence="2">
    <location>
        <begin position="1"/>
        <end position="20"/>
    </location>
</feature>
<feature type="region of interest" description="Disordered" evidence="1">
    <location>
        <begin position="156"/>
        <end position="195"/>
    </location>
</feature>
<feature type="chain" id="PRO_5012767508" description="Extracellular membrane protein CFEM domain-containing protein" evidence="2">
    <location>
        <begin position="21"/>
        <end position="304"/>
    </location>
</feature>
<keyword evidence="2" id="KW-0732">Signal</keyword>
<dbReference type="EMBL" id="NJEU01000794">
    <property type="protein sequence ID" value="PHH70465.1"/>
    <property type="molecule type" value="Genomic_DNA"/>
</dbReference>
<evidence type="ECO:0000256" key="1">
    <source>
        <dbReference type="SAM" id="MobiDB-lite"/>
    </source>
</evidence>
<sequence>MRTPPLVAGLLATGLAASVGLRPQDIALQCVSMCGPMVELAAKCRPPTLPRRGLAVDDASLVQRNVRIIIAAPNKNPSGQTTTTTIRPVRTSIVYPKLPATNKPFTPVLSAPTPPSFASTFPLFATTSLLPSTSSDPLQLDPAPPTTRRPITFPLDATAQPTETPGSTSLATTTAVASTPLRTPSTAPPRAPAVGDADTRQLDAEEQCVCLNKSFDVPKVAALCASCIAQSGDDQNNVNVIMSRCMFPPLEYSPGNESVVSNVHVVAMLGSQRGVVNMAPSDKTISSSAAWTIACVLAALLITI</sequence>
<dbReference type="OrthoDB" id="4927789at2759"/>
<reference evidence="3 4" key="1">
    <citation type="submission" date="2017-06" db="EMBL/GenBank/DDBJ databases">
        <title>Ant-infecting Ophiocordyceps genomes reveal a high diversity of potential behavioral manipulation genes and a possible major role for enterotoxins.</title>
        <authorList>
            <person name="De Bekker C."/>
            <person name="Evans H.C."/>
            <person name="Brachmann A."/>
            <person name="Hughes D.P."/>
        </authorList>
    </citation>
    <scope>NUCLEOTIDE SEQUENCE [LARGE SCALE GENOMIC DNA]</scope>
    <source>
        <strain evidence="3 4">1348a</strain>
    </source>
</reference>
<evidence type="ECO:0000256" key="2">
    <source>
        <dbReference type="SAM" id="SignalP"/>
    </source>
</evidence>
<evidence type="ECO:0008006" key="5">
    <source>
        <dbReference type="Google" id="ProtNLM"/>
    </source>
</evidence>
<dbReference type="AlphaFoldDB" id="A0A2C5YLS6"/>
<accession>A0A2C5YLS6</accession>
<organism evidence="3 4">
    <name type="scientific">Ophiocordyceps australis</name>
    <dbReference type="NCBI Taxonomy" id="1399860"/>
    <lineage>
        <taxon>Eukaryota</taxon>
        <taxon>Fungi</taxon>
        <taxon>Dikarya</taxon>
        <taxon>Ascomycota</taxon>
        <taxon>Pezizomycotina</taxon>
        <taxon>Sordariomycetes</taxon>
        <taxon>Hypocreomycetidae</taxon>
        <taxon>Hypocreales</taxon>
        <taxon>Ophiocordycipitaceae</taxon>
        <taxon>Ophiocordyceps</taxon>
    </lineage>
</organism>
<dbReference type="Proteomes" id="UP000224854">
    <property type="component" value="Unassembled WGS sequence"/>
</dbReference>
<protein>
    <recommendedName>
        <fullName evidence="5">Extracellular membrane protein CFEM domain-containing protein</fullName>
    </recommendedName>
</protein>